<name>A0AAD5TA20_9FUNG</name>
<reference evidence="2" key="1">
    <citation type="submission" date="2020-05" db="EMBL/GenBank/DDBJ databases">
        <title>Phylogenomic resolution of chytrid fungi.</title>
        <authorList>
            <person name="Stajich J.E."/>
            <person name="Amses K."/>
            <person name="Simmons R."/>
            <person name="Seto K."/>
            <person name="Myers J."/>
            <person name="Bonds A."/>
            <person name="Quandt C.A."/>
            <person name="Barry K."/>
            <person name="Liu P."/>
            <person name="Grigoriev I."/>
            <person name="Longcore J.E."/>
            <person name="James T.Y."/>
        </authorList>
    </citation>
    <scope>NUCLEOTIDE SEQUENCE</scope>
    <source>
        <strain evidence="2">JEL0513</strain>
    </source>
</reference>
<dbReference type="Proteomes" id="UP001211907">
    <property type="component" value="Unassembled WGS sequence"/>
</dbReference>
<dbReference type="GO" id="GO:0022625">
    <property type="term" value="C:cytosolic large ribosomal subunit"/>
    <property type="evidence" value="ECO:0007669"/>
    <property type="project" value="TreeGrafter"/>
</dbReference>
<dbReference type="InterPro" id="IPR000915">
    <property type="entry name" value="60S_ribosomal_eL6"/>
</dbReference>
<dbReference type="GO" id="GO:0000027">
    <property type="term" value="P:ribosomal large subunit assembly"/>
    <property type="evidence" value="ECO:0007669"/>
    <property type="project" value="TreeGrafter"/>
</dbReference>
<dbReference type="GO" id="GO:0003735">
    <property type="term" value="F:structural constituent of ribosome"/>
    <property type="evidence" value="ECO:0007669"/>
    <property type="project" value="InterPro"/>
</dbReference>
<evidence type="ECO:0000313" key="3">
    <source>
        <dbReference type="Proteomes" id="UP001211907"/>
    </source>
</evidence>
<dbReference type="AlphaFoldDB" id="A0AAD5TA20"/>
<dbReference type="PANTHER" id="PTHR10715">
    <property type="entry name" value="60S RIBOSOMAL PROTEIN L6"/>
    <property type="match status" value="1"/>
</dbReference>
<keyword evidence="3" id="KW-1185">Reference proteome</keyword>
<dbReference type="GO" id="GO:0002181">
    <property type="term" value="P:cytoplasmic translation"/>
    <property type="evidence" value="ECO:0007669"/>
    <property type="project" value="TreeGrafter"/>
</dbReference>
<protein>
    <recommendedName>
        <fullName evidence="4">60S ribosomal protein L6</fullName>
    </recommendedName>
</protein>
<dbReference type="EMBL" id="JADGJH010000079">
    <property type="protein sequence ID" value="KAJ3139114.1"/>
    <property type="molecule type" value="Genomic_DNA"/>
</dbReference>
<accession>A0AAD5TA20</accession>
<evidence type="ECO:0000256" key="1">
    <source>
        <dbReference type="SAM" id="MobiDB-lite"/>
    </source>
</evidence>
<evidence type="ECO:0008006" key="4">
    <source>
        <dbReference type="Google" id="ProtNLM"/>
    </source>
</evidence>
<dbReference type="SUPFAM" id="SSF50104">
    <property type="entry name" value="Translation proteins SH3-like domain"/>
    <property type="match status" value="1"/>
</dbReference>
<gene>
    <name evidence="2" type="ORF">HK100_011879</name>
</gene>
<dbReference type="InterPro" id="IPR008991">
    <property type="entry name" value="Translation_prot_SH3-like_sf"/>
</dbReference>
<sequence>MASTMTDQRLHPVKKIGRSKNGGSRVVSLTKADKYYLAEDVKIPKKPQKNPKPPVTGTSITPRTVLILVAGRYAGKDVVYLKSLESGLFYISGPIYSQSLSLTSHEFD</sequence>
<evidence type="ECO:0000313" key="2">
    <source>
        <dbReference type="EMBL" id="KAJ3139114.1"/>
    </source>
</evidence>
<comment type="caution">
    <text evidence="2">The sequence shown here is derived from an EMBL/GenBank/DDBJ whole genome shotgun (WGS) entry which is preliminary data.</text>
</comment>
<feature type="region of interest" description="Disordered" evidence="1">
    <location>
        <begin position="1"/>
        <end position="25"/>
    </location>
</feature>
<dbReference type="GO" id="GO:0003723">
    <property type="term" value="F:RNA binding"/>
    <property type="evidence" value="ECO:0007669"/>
    <property type="project" value="TreeGrafter"/>
</dbReference>
<proteinExistence type="predicted"/>
<organism evidence="2 3">
    <name type="scientific">Physocladia obscura</name>
    <dbReference type="NCBI Taxonomy" id="109957"/>
    <lineage>
        <taxon>Eukaryota</taxon>
        <taxon>Fungi</taxon>
        <taxon>Fungi incertae sedis</taxon>
        <taxon>Chytridiomycota</taxon>
        <taxon>Chytridiomycota incertae sedis</taxon>
        <taxon>Chytridiomycetes</taxon>
        <taxon>Chytridiales</taxon>
        <taxon>Chytriomycetaceae</taxon>
        <taxon>Physocladia</taxon>
    </lineage>
</organism>
<dbReference type="PANTHER" id="PTHR10715:SF0">
    <property type="entry name" value="LARGE RIBOSOMAL SUBUNIT PROTEIN EL6"/>
    <property type="match status" value="1"/>
</dbReference>